<keyword evidence="2 7" id="KW-0479">Metal-binding</keyword>
<keyword evidence="9" id="KW-1185">Reference proteome</keyword>
<accession>A0A9J7AUD0</accession>
<reference evidence="8" key="1">
    <citation type="submission" date="2022-08" db="EMBL/GenBank/DDBJ databases">
        <title>Nisaea acidiphila sp. nov., isolated from a marine algal debris and emended description of the genus Nisaea Urios et al. 2008.</title>
        <authorList>
            <person name="Kwon K."/>
        </authorList>
    </citation>
    <scope>NUCLEOTIDE SEQUENCE</scope>
    <source>
        <strain evidence="8">MEBiC11861</strain>
    </source>
</reference>
<evidence type="ECO:0000256" key="4">
    <source>
        <dbReference type="ARBA" id="ARBA00023002"/>
    </source>
</evidence>
<evidence type="ECO:0000313" key="9">
    <source>
        <dbReference type="Proteomes" id="UP001060336"/>
    </source>
</evidence>
<evidence type="ECO:0000256" key="1">
    <source>
        <dbReference type="ARBA" id="ARBA00022490"/>
    </source>
</evidence>
<evidence type="ECO:0000256" key="7">
    <source>
        <dbReference type="HAMAP-Rule" id="MF_00536"/>
    </source>
</evidence>
<proteinExistence type="inferred from homology"/>
<dbReference type="SUPFAM" id="SSF53659">
    <property type="entry name" value="Isocitrate/Isopropylmalate dehydrogenase-like"/>
    <property type="match status" value="1"/>
</dbReference>
<feature type="binding site" evidence="7">
    <location>
        <position position="289"/>
    </location>
    <ligand>
        <name>substrate</name>
    </ligand>
</feature>
<evidence type="ECO:0000256" key="3">
    <source>
        <dbReference type="ARBA" id="ARBA00022857"/>
    </source>
</evidence>
<evidence type="ECO:0000256" key="2">
    <source>
        <dbReference type="ARBA" id="ARBA00022723"/>
    </source>
</evidence>
<comment type="pathway">
    <text evidence="7">Cofactor biosynthesis; pyridoxine 5'-phosphate biosynthesis; pyridoxine 5'-phosphate from D-erythrose 4-phosphate: step 4/5.</text>
</comment>
<dbReference type="RefSeq" id="WP_257770213.1">
    <property type="nucleotide sequence ID" value="NZ_CP102480.1"/>
</dbReference>
<keyword evidence="3 7" id="KW-0521">NADP</keyword>
<comment type="subunit">
    <text evidence="7">Homodimer.</text>
</comment>
<keyword evidence="4 7" id="KW-0560">Oxidoreductase</keyword>
<dbReference type="GO" id="GO:0050897">
    <property type="term" value="F:cobalt ion binding"/>
    <property type="evidence" value="ECO:0007669"/>
    <property type="project" value="UniProtKB-UniRule"/>
</dbReference>
<feature type="binding site" evidence="7">
    <location>
        <position position="298"/>
    </location>
    <ligand>
        <name>substrate</name>
    </ligand>
</feature>
<comment type="cofactor">
    <cofactor evidence="7">
        <name>Zn(2+)</name>
        <dbReference type="ChEBI" id="CHEBI:29105"/>
    </cofactor>
    <cofactor evidence="7">
        <name>Mg(2+)</name>
        <dbReference type="ChEBI" id="CHEBI:18420"/>
    </cofactor>
    <cofactor evidence="7">
        <name>Co(2+)</name>
        <dbReference type="ChEBI" id="CHEBI:48828"/>
    </cofactor>
    <text evidence="7">Binds 1 divalent metal cation per subunit. Can use ions such as Zn(2+), Mg(2+) or Co(2+).</text>
</comment>
<feature type="binding site" evidence="7">
    <location>
        <position position="142"/>
    </location>
    <ligand>
        <name>substrate</name>
    </ligand>
</feature>
<dbReference type="GO" id="GO:0005737">
    <property type="term" value="C:cytoplasm"/>
    <property type="evidence" value="ECO:0007669"/>
    <property type="project" value="UniProtKB-SubCell"/>
</dbReference>
<organism evidence="8 9">
    <name type="scientific">Nisaea acidiphila</name>
    <dbReference type="NCBI Taxonomy" id="1862145"/>
    <lineage>
        <taxon>Bacteria</taxon>
        <taxon>Pseudomonadati</taxon>
        <taxon>Pseudomonadota</taxon>
        <taxon>Alphaproteobacteria</taxon>
        <taxon>Rhodospirillales</taxon>
        <taxon>Thalassobaculaceae</taxon>
        <taxon>Nisaea</taxon>
    </lineage>
</organism>
<dbReference type="InterPro" id="IPR037510">
    <property type="entry name" value="PdxA"/>
</dbReference>
<name>A0A9J7AUD0_9PROT</name>
<dbReference type="Pfam" id="PF04166">
    <property type="entry name" value="PdxA"/>
    <property type="match status" value="1"/>
</dbReference>
<evidence type="ECO:0000313" key="8">
    <source>
        <dbReference type="EMBL" id="UUX50952.1"/>
    </source>
</evidence>
<dbReference type="KEGG" id="naci:NUH88_04495"/>
<keyword evidence="6 7" id="KW-0664">Pyridoxine biosynthesis</keyword>
<feature type="binding site" evidence="7">
    <location>
        <position position="141"/>
    </location>
    <ligand>
        <name>substrate</name>
    </ligand>
</feature>
<comment type="catalytic activity">
    <reaction evidence="7">
        <text>4-(phosphooxy)-L-threonine + NAD(+) = 3-amino-2-oxopropyl phosphate + CO2 + NADH</text>
        <dbReference type="Rhea" id="RHEA:32275"/>
        <dbReference type="ChEBI" id="CHEBI:16526"/>
        <dbReference type="ChEBI" id="CHEBI:57279"/>
        <dbReference type="ChEBI" id="CHEBI:57540"/>
        <dbReference type="ChEBI" id="CHEBI:57945"/>
        <dbReference type="ChEBI" id="CHEBI:58452"/>
        <dbReference type="EC" id="1.1.1.262"/>
    </reaction>
</comment>
<sequence>MPLDAANAPLALTPGEPAGTGAEIALKAWADARSTLPPFFLLEEPERMSRLAESLGIGTPVIEIETPNAAREAFHEGLPVLPMAFAAPPEPGRLDPANGPAVIGAIERAVELIRAGDASGVVTLPIHKSVLYEAGFRHPGHTEFLAALAGPDVTPVMMLAAPELRVVPITIHIPLKQVPELLTTEMIVEKSRITAEALRRDFGCPRPRLALAGLNPHAGENATIGTEDRDVVAPAVAALRAEGIDAVGPLSADTMFHAEARATYDAAICMYHDQALIPIKTVNFWGGVNVTLGLPFIRTSPDHGTALELAGTGKAHASSLIAALRMAGDMAAARAGSS</sequence>
<protein>
    <recommendedName>
        <fullName evidence="7">4-hydroxythreonine-4-phosphate dehydrogenase</fullName>
        <ecNumber evidence="7">1.1.1.262</ecNumber>
    </recommendedName>
    <alternativeName>
        <fullName evidence="7">4-(phosphohydroxy)-L-threonine dehydrogenase</fullName>
    </alternativeName>
</protein>
<comment type="miscellaneous">
    <text evidence="7">The active site is located at the dimer interface.</text>
</comment>
<keyword evidence="7" id="KW-0862">Zinc</keyword>
<dbReference type="GO" id="GO:0008615">
    <property type="term" value="P:pyridoxine biosynthetic process"/>
    <property type="evidence" value="ECO:0007669"/>
    <property type="project" value="UniProtKB-UniRule"/>
</dbReference>
<dbReference type="Gene3D" id="3.40.718.10">
    <property type="entry name" value="Isopropylmalate Dehydrogenase"/>
    <property type="match status" value="1"/>
</dbReference>
<dbReference type="InterPro" id="IPR005255">
    <property type="entry name" value="PdxA_fam"/>
</dbReference>
<comment type="subcellular location">
    <subcellularLocation>
        <location evidence="7">Cytoplasm</location>
    </subcellularLocation>
</comment>
<keyword evidence="7" id="KW-0460">Magnesium</keyword>
<comment type="similarity">
    <text evidence="7">Belongs to the PdxA family.</text>
</comment>
<evidence type="ECO:0000256" key="5">
    <source>
        <dbReference type="ARBA" id="ARBA00023027"/>
    </source>
</evidence>
<dbReference type="AlphaFoldDB" id="A0A9J7AUD0"/>
<dbReference type="GO" id="GO:0008270">
    <property type="term" value="F:zinc ion binding"/>
    <property type="evidence" value="ECO:0007669"/>
    <property type="project" value="UniProtKB-UniRule"/>
</dbReference>
<keyword evidence="7" id="KW-0170">Cobalt</keyword>
<evidence type="ECO:0000256" key="6">
    <source>
        <dbReference type="ARBA" id="ARBA00023096"/>
    </source>
</evidence>
<dbReference type="EC" id="1.1.1.262" evidence="7"/>
<dbReference type="Proteomes" id="UP001060336">
    <property type="component" value="Chromosome"/>
</dbReference>
<dbReference type="HAMAP" id="MF_00536">
    <property type="entry name" value="PdxA"/>
    <property type="match status" value="1"/>
</dbReference>
<feature type="binding site" evidence="7">
    <location>
        <position position="272"/>
    </location>
    <ligand>
        <name>a divalent metal cation</name>
        <dbReference type="ChEBI" id="CHEBI:60240"/>
        <note>ligand shared between dimeric partners</note>
    </ligand>
</feature>
<dbReference type="GO" id="GO:0000287">
    <property type="term" value="F:magnesium ion binding"/>
    <property type="evidence" value="ECO:0007669"/>
    <property type="project" value="UniProtKB-UniRule"/>
</dbReference>
<dbReference type="NCBIfam" id="NF003699">
    <property type="entry name" value="PRK05312.1"/>
    <property type="match status" value="1"/>
</dbReference>
<dbReference type="PANTHER" id="PTHR30004">
    <property type="entry name" value="4-HYDROXYTHREONINE-4-PHOSPHATE DEHYDROGENASE"/>
    <property type="match status" value="1"/>
</dbReference>
<feature type="binding site" evidence="7">
    <location>
        <position position="172"/>
    </location>
    <ligand>
        <name>a divalent metal cation</name>
        <dbReference type="ChEBI" id="CHEBI:60240"/>
        <note>ligand shared between dimeric partners</note>
    </ligand>
</feature>
<dbReference type="EMBL" id="CP102480">
    <property type="protein sequence ID" value="UUX50952.1"/>
    <property type="molecule type" value="Genomic_DNA"/>
</dbReference>
<comment type="function">
    <text evidence="7">Catalyzes the NAD(P)-dependent oxidation of 4-(phosphooxy)-L-threonine (HTP) into 2-amino-3-oxo-4-(phosphooxy)butyric acid which spontaneously decarboxylates to form 3-amino-2-oxopropyl phosphate (AHAP).</text>
</comment>
<dbReference type="NCBIfam" id="TIGR00557">
    <property type="entry name" value="pdxA"/>
    <property type="match status" value="1"/>
</dbReference>
<dbReference type="GO" id="GO:0050570">
    <property type="term" value="F:4-hydroxythreonine-4-phosphate dehydrogenase activity"/>
    <property type="evidence" value="ECO:0007669"/>
    <property type="project" value="UniProtKB-UniRule"/>
</dbReference>
<feature type="binding site" evidence="7">
    <location>
        <position position="280"/>
    </location>
    <ligand>
        <name>substrate</name>
    </ligand>
</feature>
<dbReference type="PANTHER" id="PTHR30004:SF6">
    <property type="entry name" value="D-THREONATE 4-PHOSPHATE DEHYDROGENASE"/>
    <property type="match status" value="1"/>
</dbReference>
<gene>
    <name evidence="7 8" type="primary">pdxA</name>
    <name evidence="8" type="ORF">NUH88_04495</name>
</gene>
<dbReference type="GO" id="GO:0051287">
    <property type="term" value="F:NAD binding"/>
    <property type="evidence" value="ECO:0007669"/>
    <property type="project" value="InterPro"/>
</dbReference>
<dbReference type="GO" id="GO:0042823">
    <property type="term" value="P:pyridoxal phosphate biosynthetic process"/>
    <property type="evidence" value="ECO:0007669"/>
    <property type="project" value="UniProtKB-UniRule"/>
</dbReference>
<feature type="binding site" evidence="7">
    <location>
        <position position="217"/>
    </location>
    <ligand>
        <name>a divalent metal cation</name>
        <dbReference type="ChEBI" id="CHEBI:60240"/>
        <note>ligand shared between dimeric partners</note>
    </ligand>
</feature>
<keyword evidence="5 7" id="KW-0520">NAD</keyword>
<keyword evidence="1 7" id="KW-0963">Cytoplasm</keyword>